<dbReference type="PROSITE" id="PS00622">
    <property type="entry name" value="HTH_LUXR_1"/>
    <property type="match status" value="1"/>
</dbReference>
<reference evidence="8" key="2">
    <citation type="submission" date="2016-04" db="EMBL/GenBank/DDBJ databases">
        <title>First Complete Genome Sequence of a Subdivision 6 Acidobacterium.</title>
        <authorList>
            <person name="Huang S."/>
            <person name="Vieira S."/>
            <person name="Bunk B."/>
            <person name="Riedel T."/>
            <person name="Sproeer C."/>
            <person name="Overmann J."/>
        </authorList>
    </citation>
    <scope>NUCLEOTIDE SEQUENCE [LARGE SCALE GENOMIC DNA]</scope>
    <source>
        <strain evidence="8">DSM 100886 HEG_-6_39</strain>
    </source>
</reference>
<comment type="similarity">
    <text evidence="1">Belongs to the sigma-70 factor family. ECF subfamily.</text>
</comment>
<dbReference type="InterPro" id="IPR000792">
    <property type="entry name" value="Tscrpt_reg_LuxR_C"/>
</dbReference>
<evidence type="ECO:0000256" key="4">
    <source>
        <dbReference type="ARBA" id="ARBA00023125"/>
    </source>
</evidence>
<dbReference type="Pfam" id="PF08281">
    <property type="entry name" value="Sigma70_r4_2"/>
    <property type="match status" value="1"/>
</dbReference>
<dbReference type="InterPro" id="IPR013325">
    <property type="entry name" value="RNA_pol_sigma_r2"/>
</dbReference>
<evidence type="ECO:0000256" key="2">
    <source>
        <dbReference type="ARBA" id="ARBA00023015"/>
    </source>
</evidence>
<dbReference type="InterPro" id="IPR039425">
    <property type="entry name" value="RNA_pol_sigma-70-like"/>
</dbReference>
<dbReference type="InterPro" id="IPR007627">
    <property type="entry name" value="RNA_pol_sigma70_r2"/>
</dbReference>
<protein>
    <submittedName>
        <fullName evidence="7">Sigma-24</fullName>
    </submittedName>
</protein>
<dbReference type="SUPFAM" id="SSF88946">
    <property type="entry name" value="Sigma2 domain of RNA polymerase sigma factors"/>
    <property type="match status" value="1"/>
</dbReference>
<keyword evidence="4" id="KW-0238">DNA-binding</keyword>
<dbReference type="InterPro" id="IPR013249">
    <property type="entry name" value="RNA_pol_sigma70_r4_t2"/>
</dbReference>
<keyword evidence="8" id="KW-1185">Reference proteome</keyword>
<dbReference type="KEGG" id="abac:LuPra_04264"/>
<dbReference type="PANTHER" id="PTHR43133">
    <property type="entry name" value="RNA POLYMERASE ECF-TYPE SIGMA FACTO"/>
    <property type="match status" value="1"/>
</dbReference>
<dbReference type="Gene3D" id="1.10.1740.10">
    <property type="match status" value="1"/>
</dbReference>
<keyword evidence="3" id="KW-0731">Sigma factor</keyword>
<sequence length="218" mass="24410">MAAIRPPGSAAVGAPVDVDLAAAVKAHLAADEGVAARELYGELVRRHQRKATRIALYYLRESAEADEAVQDAFVKAYTHLRDFEYGRSFEVWFTRILVNSCLDRVKARGRRARWMIAADDLGDASPLERVAVPRDSTPEALALRRERGERLMGAIERLPERQRTVVLLSQIEGATTREVSEVTGLRETTIRVHLFRALRRLRLLLADDPAFGRAPARD</sequence>
<dbReference type="Pfam" id="PF04542">
    <property type="entry name" value="Sigma70_r2"/>
    <property type="match status" value="1"/>
</dbReference>
<dbReference type="GO" id="GO:0003677">
    <property type="term" value="F:DNA binding"/>
    <property type="evidence" value="ECO:0007669"/>
    <property type="project" value="UniProtKB-KW"/>
</dbReference>
<dbReference type="Gene3D" id="1.10.10.10">
    <property type="entry name" value="Winged helix-like DNA-binding domain superfamily/Winged helix DNA-binding domain"/>
    <property type="match status" value="1"/>
</dbReference>
<evidence type="ECO:0000313" key="7">
    <source>
        <dbReference type="EMBL" id="AMY11020.1"/>
    </source>
</evidence>
<proteinExistence type="inferred from homology"/>
<dbReference type="GO" id="GO:0006352">
    <property type="term" value="P:DNA-templated transcription initiation"/>
    <property type="evidence" value="ECO:0007669"/>
    <property type="project" value="InterPro"/>
</dbReference>
<evidence type="ECO:0000256" key="5">
    <source>
        <dbReference type="ARBA" id="ARBA00023163"/>
    </source>
</evidence>
<dbReference type="InterPro" id="IPR036388">
    <property type="entry name" value="WH-like_DNA-bd_sf"/>
</dbReference>
<dbReference type="PANTHER" id="PTHR43133:SF8">
    <property type="entry name" value="RNA POLYMERASE SIGMA FACTOR HI_1459-RELATED"/>
    <property type="match status" value="1"/>
</dbReference>
<dbReference type="GO" id="GO:0016987">
    <property type="term" value="F:sigma factor activity"/>
    <property type="evidence" value="ECO:0007669"/>
    <property type="project" value="UniProtKB-KW"/>
</dbReference>
<dbReference type="RefSeq" id="WP_110172606.1">
    <property type="nucleotide sequence ID" value="NZ_CP015136.1"/>
</dbReference>
<keyword evidence="2" id="KW-0805">Transcription regulation</keyword>
<organism evidence="7 8">
    <name type="scientific">Luteitalea pratensis</name>
    <dbReference type="NCBI Taxonomy" id="1855912"/>
    <lineage>
        <taxon>Bacteria</taxon>
        <taxon>Pseudomonadati</taxon>
        <taxon>Acidobacteriota</taxon>
        <taxon>Vicinamibacteria</taxon>
        <taxon>Vicinamibacterales</taxon>
        <taxon>Vicinamibacteraceae</taxon>
        <taxon>Luteitalea</taxon>
    </lineage>
</organism>
<gene>
    <name evidence="7" type="primary">rpoE_3</name>
    <name evidence="7" type="ORF">LuPra_04264</name>
</gene>
<dbReference type="STRING" id="1855912.LuPra_04264"/>
<feature type="domain" description="HTH luxR-type" evidence="6">
    <location>
        <begin position="173"/>
        <end position="200"/>
    </location>
</feature>
<dbReference type="SUPFAM" id="SSF88659">
    <property type="entry name" value="Sigma3 and sigma4 domains of RNA polymerase sigma factors"/>
    <property type="match status" value="1"/>
</dbReference>
<evidence type="ECO:0000256" key="3">
    <source>
        <dbReference type="ARBA" id="ARBA00023082"/>
    </source>
</evidence>
<dbReference type="EMBL" id="CP015136">
    <property type="protein sequence ID" value="AMY11020.1"/>
    <property type="molecule type" value="Genomic_DNA"/>
</dbReference>
<dbReference type="InterPro" id="IPR013324">
    <property type="entry name" value="RNA_pol_sigma_r3/r4-like"/>
</dbReference>
<dbReference type="Proteomes" id="UP000076079">
    <property type="component" value="Chromosome"/>
</dbReference>
<evidence type="ECO:0000256" key="1">
    <source>
        <dbReference type="ARBA" id="ARBA00010641"/>
    </source>
</evidence>
<evidence type="ECO:0000313" key="8">
    <source>
        <dbReference type="Proteomes" id="UP000076079"/>
    </source>
</evidence>
<accession>A0A143PSE8</accession>
<dbReference type="NCBIfam" id="TIGR02937">
    <property type="entry name" value="sigma70-ECF"/>
    <property type="match status" value="1"/>
</dbReference>
<dbReference type="InterPro" id="IPR014284">
    <property type="entry name" value="RNA_pol_sigma-70_dom"/>
</dbReference>
<name>A0A143PSE8_LUTPR</name>
<keyword evidence="5" id="KW-0804">Transcription</keyword>
<reference evidence="7 8" key="1">
    <citation type="journal article" date="2016" name="Genome Announc.">
        <title>First Complete Genome Sequence of a Subdivision 6 Acidobacterium Strain.</title>
        <authorList>
            <person name="Huang S."/>
            <person name="Vieira S."/>
            <person name="Bunk B."/>
            <person name="Riedel T."/>
            <person name="Sproer C."/>
            <person name="Overmann J."/>
        </authorList>
    </citation>
    <scope>NUCLEOTIDE SEQUENCE [LARGE SCALE GENOMIC DNA]</scope>
    <source>
        <strain evidence="8">DSM 100886 HEG_-6_39</strain>
    </source>
</reference>
<evidence type="ECO:0000259" key="6">
    <source>
        <dbReference type="PROSITE" id="PS00622"/>
    </source>
</evidence>
<dbReference type="AlphaFoldDB" id="A0A143PSE8"/>
<dbReference type="OrthoDB" id="9803470at2"/>